<evidence type="ECO:0000313" key="3">
    <source>
        <dbReference type="Proteomes" id="UP000293865"/>
    </source>
</evidence>
<dbReference type="RefSeq" id="WP_129518937.1">
    <property type="nucleotide sequence ID" value="NZ_SDPN01000001.1"/>
</dbReference>
<organism evidence="2 3">
    <name type="scientific">Agromyces albus</name>
    <dbReference type="NCBI Taxonomy" id="205332"/>
    <lineage>
        <taxon>Bacteria</taxon>
        <taxon>Bacillati</taxon>
        <taxon>Actinomycetota</taxon>
        <taxon>Actinomycetes</taxon>
        <taxon>Micrococcales</taxon>
        <taxon>Microbacteriaceae</taxon>
        <taxon>Agromyces</taxon>
    </lineage>
</organism>
<dbReference type="GO" id="GO:0016810">
    <property type="term" value="F:hydrolase activity, acting on carbon-nitrogen (but not peptide) bonds"/>
    <property type="evidence" value="ECO:0007669"/>
    <property type="project" value="InterPro"/>
</dbReference>
<dbReference type="EMBL" id="SDPN01000001">
    <property type="protein sequence ID" value="RXZ73235.1"/>
    <property type="molecule type" value="Genomic_DNA"/>
</dbReference>
<dbReference type="PANTHER" id="PTHR43135">
    <property type="entry name" value="ALPHA-D-RIBOSE 1-METHYLPHOSPHONATE 5-TRIPHOSPHATE DIPHOSPHATASE"/>
    <property type="match status" value="1"/>
</dbReference>
<accession>A0A4Q2L4T4</accession>
<feature type="domain" description="Amidohydrolase-related" evidence="1">
    <location>
        <begin position="51"/>
        <end position="398"/>
    </location>
</feature>
<dbReference type="Gene3D" id="3.20.20.140">
    <property type="entry name" value="Metal-dependent hydrolases"/>
    <property type="match status" value="1"/>
</dbReference>
<comment type="caution">
    <text evidence="2">The sequence shown here is derived from an EMBL/GenBank/DDBJ whole genome shotgun (WGS) entry which is preliminary data.</text>
</comment>
<dbReference type="PANTHER" id="PTHR43135:SF3">
    <property type="entry name" value="ALPHA-D-RIBOSE 1-METHYLPHOSPHONATE 5-TRIPHOSPHATE DIPHOSPHATASE"/>
    <property type="match status" value="1"/>
</dbReference>
<proteinExistence type="predicted"/>
<dbReference type="InterPro" id="IPR011059">
    <property type="entry name" value="Metal-dep_hydrolase_composite"/>
</dbReference>
<keyword evidence="3" id="KW-1185">Reference proteome</keyword>
<protein>
    <submittedName>
        <fullName evidence="2">Amidohydrolase family protein</fullName>
    </submittedName>
</protein>
<keyword evidence="2" id="KW-0378">Hydrolase</keyword>
<dbReference type="InterPro" id="IPR057744">
    <property type="entry name" value="OTAase-like"/>
</dbReference>
<dbReference type="SUPFAM" id="SSF51338">
    <property type="entry name" value="Composite domain of metallo-dependent hydrolases"/>
    <property type="match status" value="1"/>
</dbReference>
<evidence type="ECO:0000259" key="1">
    <source>
        <dbReference type="Pfam" id="PF01979"/>
    </source>
</evidence>
<dbReference type="Proteomes" id="UP000293865">
    <property type="component" value="Unassembled WGS sequence"/>
</dbReference>
<dbReference type="Gene3D" id="2.30.40.10">
    <property type="entry name" value="Urease, subunit C, domain 1"/>
    <property type="match status" value="1"/>
</dbReference>
<evidence type="ECO:0000313" key="2">
    <source>
        <dbReference type="EMBL" id="RXZ73235.1"/>
    </source>
</evidence>
<sequence length="403" mass="42306">MRSHVLENVELWDGDSAQGPSTIEWSDGGGTDGTIVAVRPSESAQAPRFAVIPGLIDTHVHLIGHAGEGRVDFLTWPLTTRPEEQVLHGLAHARQAAQAGVTTLRDLSADEIQFSLARALDAGIVDGPRVLAHGMVSMTAGHGDLFVPPAVAARKPVADGVDECRKLVRQWARAGADGVKIATSGGVLSVGDKSSWRNHTRAEIAAIVDEAHALGMLVAAHAHTEQGIGIALDEGVDSIEHGTLVSPAQAERIAARGVSIAPTLLINDRIAAGQFGVTPEQAAKASALVAERDALMRSAADAGVDFVLGTDANGHHIGFADQMAEVRAMASTLGWSAERAMQAATTRAARTIRRGDSLGRVREGFAADFVVMRGRPWRDIRELDTSGIVAVVSRGRVVAGELP</sequence>
<name>A0A4Q2L4T4_9MICO</name>
<dbReference type="InterPro" id="IPR006680">
    <property type="entry name" value="Amidohydro-rel"/>
</dbReference>
<dbReference type="CDD" id="cd01299">
    <property type="entry name" value="Met_dep_hydrolase_A"/>
    <property type="match status" value="1"/>
</dbReference>
<reference evidence="2 3" key="1">
    <citation type="submission" date="2019-01" db="EMBL/GenBank/DDBJ databases">
        <title>Agromyces.</title>
        <authorList>
            <person name="Li J."/>
        </authorList>
    </citation>
    <scope>NUCLEOTIDE SEQUENCE [LARGE SCALE GENOMIC DNA]</scope>
    <source>
        <strain evidence="2 3">DSM 15934</strain>
    </source>
</reference>
<dbReference type="InterPro" id="IPR051781">
    <property type="entry name" value="Metallo-dep_Hydrolase"/>
</dbReference>
<dbReference type="Pfam" id="PF01979">
    <property type="entry name" value="Amidohydro_1"/>
    <property type="match status" value="1"/>
</dbReference>
<dbReference type="SUPFAM" id="SSF51556">
    <property type="entry name" value="Metallo-dependent hydrolases"/>
    <property type="match status" value="1"/>
</dbReference>
<dbReference type="OrthoDB" id="3189065at2"/>
<dbReference type="InterPro" id="IPR032466">
    <property type="entry name" value="Metal_Hydrolase"/>
</dbReference>
<dbReference type="AlphaFoldDB" id="A0A4Q2L4T4"/>
<gene>
    <name evidence="2" type="ORF">ESP51_00600</name>
</gene>